<protein>
    <recommendedName>
        <fullName evidence="4">SH3 domain-containing protein</fullName>
    </recommendedName>
</protein>
<dbReference type="Gene3D" id="2.30.30.40">
    <property type="entry name" value="SH3 Domains"/>
    <property type="match status" value="1"/>
</dbReference>
<reference evidence="2 3" key="1">
    <citation type="submission" date="2020-07" db="EMBL/GenBank/DDBJ databases">
        <title>Sequencing the genomes of 1000 actinobacteria strains.</title>
        <authorList>
            <person name="Klenk H.-P."/>
        </authorList>
    </citation>
    <scope>NUCLEOTIDE SEQUENCE [LARGE SCALE GENOMIC DNA]</scope>
    <source>
        <strain evidence="2 3">DSM 44065</strain>
    </source>
</reference>
<dbReference type="AlphaFoldDB" id="A0A853APY7"/>
<evidence type="ECO:0000256" key="1">
    <source>
        <dbReference type="SAM" id="SignalP"/>
    </source>
</evidence>
<feature type="signal peptide" evidence="1">
    <location>
        <begin position="1"/>
        <end position="24"/>
    </location>
</feature>
<evidence type="ECO:0000313" key="3">
    <source>
        <dbReference type="Proteomes" id="UP000587002"/>
    </source>
</evidence>
<feature type="chain" id="PRO_5039123869" description="SH3 domain-containing protein" evidence="1">
    <location>
        <begin position="25"/>
        <end position="102"/>
    </location>
</feature>
<evidence type="ECO:0008006" key="4">
    <source>
        <dbReference type="Google" id="ProtNLM"/>
    </source>
</evidence>
<evidence type="ECO:0000313" key="2">
    <source>
        <dbReference type="EMBL" id="NYI82680.1"/>
    </source>
</evidence>
<comment type="caution">
    <text evidence="2">The sequence shown here is derived from an EMBL/GenBank/DDBJ whole genome shotgun (WGS) entry which is preliminary data.</text>
</comment>
<proteinExistence type="predicted"/>
<name>A0A853APY7_9PSEU</name>
<organism evidence="2 3">
    <name type="scientific">Saccharopolyspora hordei</name>
    <dbReference type="NCBI Taxonomy" id="1838"/>
    <lineage>
        <taxon>Bacteria</taxon>
        <taxon>Bacillati</taxon>
        <taxon>Actinomycetota</taxon>
        <taxon>Actinomycetes</taxon>
        <taxon>Pseudonocardiales</taxon>
        <taxon>Pseudonocardiaceae</taxon>
        <taxon>Saccharopolyspora</taxon>
    </lineage>
</organism>
<dbReference type="RefSeq" id="WP_179718635.1">
    <property type="nucleotide sequence ID" value="NZ_BAABFH010000001.1"/>
</dbReference>
<sequence>MFFVPRSLLLVGAGAFGAFCVMNAQQTAGAPDGPGPCAFHVAADVLNVRSGPSEREPKVGALQHGEQVEALPTVVDGFRDLGGGRWAAQEFLLPAPGSACAP</sequence>
<keyword evidence="1" id="KW-0732">Signal</keyword>
<accession>A0A853APY7</accession>
<dbReference type="EMBL" id="JACCFJ010000001">
    <property type="protein sequence ID" value="NYI82680.1"/>
    <property type="molecule type" value="Genomic_DNA"/>
</dbReference>
<dbReference type="Proteomes" id="UP000587002">
    <property type="component" value="Unassembled WGS sequence"/>
</dbReference>
<keyword evidence="3" id="KW-1185">Reference proteome</keyword>
<gene>
    <name evidence="2" type="ORF">HNR68_001310</name>
</gene>